<organism evidence="1 2">
    <name type="scientific">Vararia minispora EC-137</name>
    <dbReference type="NCBI Taxonomy" id="1314806"/>
    <lineage>
        <taxon>Eukaryota</taxon>
        <taxon>Fungi</taxon>
        <taxon>Dikarya</taxon>
        <taxon>Basidiomycota</taxon>
        <taxon>Agaricomycotina</taxon>
        <taxon>Agaricomycetes</taxon>
        <taxon>Russulales</taxon>
        <taxon>Lachnocladiaceae</taxon>
        <taxon>Vararia</taxon>
    </lineage>
</organism>
<sequence length="1797" mass="192452">MATSWKSSPAIPTVPHPTPTAAARYPRVSLRKPIHNPYDKFSAREFDDWIGGITSTLRRALGYEPDGEPEVKTNIYDALARARIDVCEDAPARDIGQDEENSDEQDACEDSFAYVKSRRAKGKARDPRDGPGFGNESQPIELLSDSEEEVQENEIIDEVSEEGEEDEEDEGEYEEDSEEDGEEDRNAPSSSGIHAVTMDYVSSGEEDDVQRQERDANDDYEQQYVHGAAPTRPVYVQSFDEDEIIDSADSSDDSNDGEEGNDEHLAAHSTEGINASASTAPYIPFGLPVIASYTSLDEDEQLEYTEGDVSLCDGADASVDAGPDDGSPEIPDPWDGPRNYAEDFYSGGDRFEGSTPNHLTPRLRSVSPGLHEPEFINMDSDLNKEQGTYSSFRFHTSRCPEFVSPAGGRTADGGAVWDWNSPSEFSRRTATVSGHFLSKDDAAKPDHEYACPADKLARPSDNILRAGDSFALQDQKLVYPYSANELAYSPSDHAPAPAYIPIDPVLLGESASAPQYAAPEVIDVDAVDEDPLATLLAENDEEGIRRADEELVKWGFVDGDGGPGKAVQGDEAREENGGELANETDVKINEEGEGVQAEAGTDIEVGDVTGTEDAAVVGPAQLVATDMEPVQDKDLPSSQENPAEDATTETTPAPTAFIAPSSLITDPAIPPALEYPSPPPSPRMSGHVESVVSTEADVTAHEPTSDAAVEEVHPEVHAMLRRPSRQPEVTRSVETSRLAEDGRHFMGEASEEYEDEATTDDVLKVQYGREQHADTEPPTDGIVDDATTEEDPILRFQSEDQQTDTRAGGTHEPKPPLTAADVADETDLAPTLTPTHPERHVTFVKEPQVTTIDVDAARPLEETQDPEYLVEEIDDDAESEFGQARSVEQPQLLLVTDEEPVGERKKDLIDAGHGESMAVKNDAHSDIAAASAVVTGDTDDCKGDGMLGSPTIPAPVSADPNVPDPAKRTPSPTPSSDSDSDSPIVPSSTRSYKLSAVPPSLWKELEREYPTTFHRSLSGLFTPAGESVGNTPVASDNTSDAESVEGNSGNGRGRLVPVKLTNVPLAEDAHDLSTDGIVTDGSPVPAKDSPQVVRDENESAEALEDSDLDADGEDDPDYLPTPTPAEAQAEAMETVLEKVEVVPPDTQDDATAGRSRPSDVQDDNVPPDGSIVIQSSLEDPFALMGDKSTVAPGAIQVAESSGETMSASKLKDTADGTASVVECEASGNPISSDFADIPAPETSHIEELTVNSQGVADTIATGQTDAETKAPAEEHIAQQETAASTSTLLQETESVAESAVEVEDVVANFSTPQVDGSERAPILKRKRLTAADLTATRRITRSRSDLRDNGSSSSAPKRGTKGAGKPLARSKIKATVRRDRAPSESGSVASTASVNRLLAPVSRAASVTSSSADSYDVSTPTVTKPTADVRPPLIHSHTQVFIHHHHGRAPPPPPVGVVPAIAAPRAKTNTPESSRAASPAPQTPSTSVQKPGPIRRLPSLNSPVTRSNCRFHKISLPREENGPRMSFVVPGCSLGDGELMEDEEIEDHGFATTDDHARMVPDIEALDFNPYMVGVLRQLVGVDLLREQEVFYLPNPGEPLPKKKRRKARTSLVDKARMAQAQAHESSSRSSTPSVASHSRRDDDETASVIGTSSHSRGTGSTASSTGELTDPDDNDDNEEPPAKRHKLSPSENGAQSATTPVKSSIRVDNNDAEGGGSQPSRLRRSKRRALNTDAAAYQPRNEEESDEDPVLEKSGKSRKGGAKRSRTQDDVSETAPKSKRSRLRKSTSALNSTRPG</sequence>
<dbReference type="Proteomes" id="UP000814128">
    <property type="component" value="Unassembled WGS sequence"/>
</dbReference>
<name>A0ACB8QTK4_9AGAM</name>
<gene>
    <name evidence="1" type="ORF">K488DRAFT_68976</name>
</gene>
<reference evidence="1" key="1">
    <citation type="submission" date="2021-02" db="EMBL/GenBank/DDBJ databases">
        <authorList>
            <consortium name="DOE Joint Genome Institute"/>
            <person name="Ahrendt S."/>
            <person name="Looney B.P."/>
            <person name="Miyauchi S."/>
            <person name="Morin E."/>
            <person name="Drula E."/>
            <person name="Courty P.E."/>
            <person name="Chicoki N."/>
            <person name="Fauchery L."/>
            <person name="Kohler A."/>
            <person name="Kuo A."/>
            <person name="Labutti K."/>
            <person name="Pangilinan J."/>
            <person name="Lipzen A."/>
            <person name="Riley R."/>
            <person name="Andreopoulos W."/>
            <person name="He G."/>
            <person name="Johnson J."/>
            <person name="Barry K.W."/>
            <person name="Grigoriev I.V."/>
            <person name="Nagy L."/>
            <person name="Hibbett D."/>
            <person name="Henrissat B."/>
            <person name="Matheny P.B."/>
            <person name="Labbe J."/>
            <person name="Martin F."/>
        </authorList>
    </citation>
    <scope>NUCLEOTIDE SEQUENCE</scope>
    <source>
        <strain evidence="1">EC-137</strain>
    </source>
</reference>
<keyword evidence="2" id="KW-1185">Reference proteome</keyword>
<reference evidence="1" key="2">
    <citation type="journal article" date="2022" name="New Phytol.">
        <title>Evolutionary transition to the ectomycorrhizal habit in the genomes of a hyperdiverse lineage of mushroom-forming fungi.</title>
        <authorList>
            <person name="Looney B."/>
            <person name="Miyauchi S."/>
            <person name="Morin E."/>
            <person name="Drula E."/>
            <person name="Courty P.E."/>
            <person name="Kohler A."/>
            <person name="Kuo A."/>
            <person name="LaButti K."/>
            <person name="Pangilinan J."/>
            <person name="Lipzen A."/>
            <person name="Riley R."/>
            <person name="Andreopoulos W."/>
            <person name="He G."/>
            <person name="Johnson J."/>
            <person name="Nolan M."/>
            <person name="Tritt A."/>
            <person name="Barry K.W."/>
            <person name="Grigoriev I.V."/>
            <person name="Nagy L.G."/>
            <person name="Hibbett D."/>
            <person name="Henrissat B."/>
            <person name="Matheny P.B."/>
            <person name="Labbe J."/>
            <person name="Martin F.M."/>
        </authorList>
    </citation>
    <scope>NUCLEOTIDE SEQUENCE</scope>
    <source>
        <strain evidence="1">EC-137</strain>
    </source>
</reference>
<evidence type="ECO:0000313" key="1">
    <source>
        <dbReference type="EMBL" id="KAI0034701.1"/>
    </source>
</evidence>
<comment type="caution">
    <text evidence="1">The sequence shown here is derived from an EMBL/GenBank/DDBJ whole genome shotgun (WGS) entry which is preliminary data.</text>
</comment>
<proteinExistence type="predicted"/>
<evidence type="ECO:0000313" key="2">
    <source>
        <dbReference type="Proteomes" id="UP000814128"/>
    </source>
</evidence>
<protein>
    <submittedName>
        <fullName evidence="1">Uncharacterized protein</fullName>
    </submittedName>
</protein>
<dbReference type="EMBL" id="MU273496">
    <property type="protein sequence ID" value="KAI0034701.1"/>
    <property type="molecule type" value="Genomic_DNA"/>
</dbReference>
<accession>A0ACB8QTK4</accession>